<dbReference type="Gene3D" id="3.30.1330.60">
    <property type="entry name" value="OmpA-like domain"/>
    <property type="match status" value="1"/>
</dbReference>
<dbReference type="SUPFAM" id="SSF103088">
    <property type="entry name" value="OmpA-like"/>
    <property type="match status" value="1"/>
</dbReference>
<evidence type="ECO:0000256" key="3">
    <source>
        <dbReference type="ARBA" id="ARBA00023237"/>
    </source>
</evidence>
<feature type="signal peptide" evidence="5">
    <location>
        <begin position="1"/>
        <end position="20"/>
    </location>
</feature>
<keyword evidence="5" id="KW-0732">Signal</keyword>
<keyword evidence="2 4" id="KW-0472">Membrane</keyword>
<evidence type="ECO:0000256" key="1">
    <source>
        <dbReference type="ARBA" id="ARBA00004442"/>
    </source>
</evidence>
<keyword evidence="8" id="KW-1185">Reference proteome</keyword>
<dbReference type="RefSeq" id="WP_091547114.1">
    <property type="nucleotide sequence ID" value="NZ_FONY01000026.1"/>
</dbReference>
<dbReference type="Gene3D" id="2.60.40.1120">
    <property type="entry name" value="Carboxypeptidase-like, regulatory domain"/>
    <property type="match status" value="1"/>
</dbReference>
<evidence type="ECO:0000256" key="5">
    <source>
        <dbReference type="SAM" id="SignalP"/>
    </source>
</evidence>
<sequence length="732" mass="84260">MVLRFTTLLLLLFTFHGLLAQEAKKSEAFIKGEQFFKEKKYANALTKFEEAIAKDNLNTEAIYYAAICYLQLDVPESAYEYFKLIDVNKTDKLKDFEYWYAKSAYYHNDVKEANDFINKYLKGIGIKKYQKEATELAKTCQLLLAAKDSLTMSYVIEPFGEQINTSAIETGIVVSKEIRKLFFNRQNKDFNLKKEGEQMPTQVQLFYSEMEKNDTWTSPTLQKVVMDRSNQQNLFPTQIPLPLATDFSLCQIIEENRRILVCQNDDLKLMDWTGNEWKIVNNLEGLNTAKIEKGGFMYDYGNKMIISAESSRGDLDLFLASLRRDGTWGIDKSIDAVNTPYDEVTPFLSNDGKVLYFSSKGHNSIGGYDIFKSEYDSARQTWQKPINMGMPINSVGNDWQFSLYDELGFFVSDRVGGMGRDDLYRVYTFDKIRMSGKVYNRSTNQVQPNCLLKFITDGKVIESVSETNGSYKVDLPFHKSLEVKVYHGERIMYEENLKLNVNPRRPRYLNRNYYIDEAIGMTTSSNRSATYISGNVKDKKTKKHLSSVVKLINAQNNQVIKTTTTDANGNFNFFISDKEEQYVVEANAKGYIYQWQEIENLNPEDNKKIEMLLSAIEPKARFTLRNITFETNSDVLQLSSLTELDKVYEFMMENSKIKVEISGHTDNIGDEGMNRNLSERRAASVVRYLVGKGIERSRVLPKGYGSTRPVASNEYEKGGRELNRRIEVMIIE</sequence>
<evidence type="ECO:0000259" key="6">
    <source>
        <dbReference type="PROSITE" id="PS51123"/>
    </source>
</evidence>
<evidence type="ECO:0000256" key="2">
    <source>
        <dbReference type="ARBA" id="ARBA00023136"/>
    </source>
</evidence>
<evidence type="ECO:0000313" key="7">
    <source>
        <dbReference type="EMBL" id="SFF33451.1"/>
    </source>
</evidence>
<evidence type="ECO:0000256" key="4">
    <source>
        <dbReference type="PROSITE-ProRule" id="PRU00473"/>
    </source>
</evidence>
<feature type="domain" description="OmpA-like" evidence="6">
    <location>
        <begin position="616"/>
        <end position="732"/>
    </location>
</feature>
<name>A0A1I2HYM1_9BACT</name>
<evidence type="ECO:0000313" key="8">
    <source>
        <dbReference type="Proteomes" id="UP000199513"/>
    </source>
</evidence>
<dbReference type="OrthoDB" id="1488841at2"/>
<dbReference type="InterPro" id="IPR011659">
    <property type="entry name" value="WD40"/>
</dbReference>
<comment type="subcellular location">
    <subcellularLocation>
        <location evidence="1">Cell outer membrane</location>
    </subcellularLocation>
</comment>
<dbReference type="Proteomes" id="UP000199513">
    <property type="component" value="Unassembled WGS sequence"/>
</dbReference>
<dbReference type="PROSITE" id="PS51123">
    <property type="entry name" value="OMPA_2"/>
    <property type="match status" value="1"/>
</dbReference>
<dbReference type="STRING" id="1003.SAMN04488541_102662"/>
<dbReference type="Gene3D" id="1.25.40.10">
    <property type="entry name" value="Tetratricopeptide repeat domain"/>
    <property type="match status" value="1"/>
</dbReference>
<dbReference type="AlphaFoldDB" id="A0A1I2HYM1"/>
<dbReference type="InterPro" id="IPR006664">
    <property type="entry name" value="OMP_bac"/>
</dbReference>
<dbReference type="InterPro" id="IPR008969">
    <property type="entry name" value="CarboxyPept-like_regulatory"/>
</dbReference>
<dbReference type="PANTHER" id="PTHR30329">
    <property type="entry name" value="STATOR ELEMENT OF FLAGELLAR MOTOR COMPLEX"/>
    <property type="match status" value="1"/>
</dbReference>
<dbReference type="GO" id="GO:0009279">
    <property type="term" value="C:cell outer membrane"/>
    <property type="evidence" value="ECO:0007669"/>
    <property type="project" value="UniProtKB-SubCell"/>
</dbReference>
<dbReference type="PRINTS" id="PR01021">
    <property type="entry name" value="OMPADOMAIN"/>
</dbReference>
<gene>
    <name evidence="7" type="ORF">SAMN04488541_102662</name>
</gene>
<keyword evidence="3" id="KW-0998">Cell outer membrane</keyword>
<dbReference type="Pfam" id="PF07676">
    <property type="entry name" value="PD40"/>
    <property type="match status" value="1"/>
</dbReference>
<proteinExistence type="predicted"/>
<dbReference type="SUPFAM" id="SSF48452">
    <property type="entry name" value="TPR-like"/>
    <property type="match status" value="1"/>
</dbReference>
<dbReference type="PANTHER" id="PTHR30329:SF21">
    <property type="entry name" value="LIPOPROTEIN YIAD-RELATED"/>
    <property type="match status" value="1"/>
</dbReference>
<feature type="chain" id="PRO_5011447029" evidence="5">
    <location>
        <begin position="21"/>
        <end position="732"/>
    </location>
</feature>
<reference evidence="7 8" key="1">
    <citation type="submission" date="2016-10" db="EMBL/GenBank/DDBJ databases">
        <authorList>
            <person name="de Groot N.N."/>
        </authorList>
    </citation>
    <scope>NUCLEOTIDE SEQUENCE [LARGE SCALE GENOMIC DNA]</scope>
    <source>
        <strain>GEY</strain>
        <strain evidence="8">DSM 9560</strain>
    </source>
</reference>
<accession>A0A1I2HYM1</accession>
<organism evidence="7 8">
    <name type="scientific">Thermoflexibacter ruber</name>
    <dbReference type="NCBI Taxonomy" id="1003"/>
    <lineage>
        <taxon>Bacteria</taxon>
        <taxon>Pseudomonadati</taxon>
        <taxon>Bacteroidota</taxon>
        <taxon>Cytophagia</taxon>
        <taxon>Cytophagales</taxon>
        <taxon>Thermoflexibacteraceae</taxon>
        <taxon>Thermoflexibacter</taxon>
    </lineage>
</organism>
<dbReference type="CDD" id="cd07185">
    <property type="entry name" value="OmpA_C-like"/>
    <property type="match status" value="1"/>
</dbReference>
<dbReference type="Pfam" id="PF00691">
    <property type="entry name" value="OmpA"/>
    <property type="match status" value="1"/>
</dbReference>
<dbReference type="SUPFAM" id="SSF49464">
    <property type="entry name" value="Carboxypeptidase regulatory domain-like"/>
    <property type="match status" value="1"/>
</dbReference>
<dbReference type="InterPro" id="IPR011990">
    <property type="entry name" value="TPR-like_helical_dom_sf"/>
</dbReference>
<dbReference type="InterPro" id="IPR050330">
    <property type="entry name" value="Bact_OuterMem_StrucFunc"/>
</dbReference>
<dbReference type="SUPFAM" id="SSF82171">
    <property type="entry name" value="DPP6 N-terminal domain-like"/>
    <property type="match status" value="1"/>
</dbReference>
<dbReference type="EMBL" id="FONY01000026">
    <property type="protein sequence ID" value="SFF33451.1"/>
    <property type="molecule type" value="Genomic_DNA"/>
</dbReference>
<protein>
    <submittedName>
        <fullName evidence="7">Outer membrane protein OmpA</fullName>
    </submittedName>
</protein>
<dbReference type="InterPro" id="IPR036737">
    <property type="entry name" value="OmpA-like_sf"/>
</dbReference>
<dbReference type="InterPro" id="IPR006665">
    <property type="entry name" value="OmpA-like"/>
</dbReference>